<proteinExistence type="predicted"/>
<gene>
    <name evidence="2" type="ORF">SAMN02745910_04645</name>
</gene>
<name>A0A1I6BZY2_9BACI</name>
<reference evidence="2 3" key="1">
    <citation type="submission" date="2016-10" db="EMBL/GenBank/DDBJ databases">
        <authorList>
            <person name="Varghese N."/>
            <person name="Submissions S."/>
        </authorList>
    </citation>
    <scope>NUCLEOTIDE SEQUENCE [LARGE SCALE GENOMIC DNA]</scope>
    <source>
        <strain evidence="2 3">DSM 13796</strain>
    </source>
</reference>
<protein>
    <submittedName>
        <fullName evidence="2">Uncharacterized protein</fullName>
    </submittedName>
</protein>
<dbReference type="EMBL" id="FOXX01000019">
    <property type="protein sequence ID" value="SFQ86464.1"/>
    <property type="molecule type" value="Genomic_DNA"/>
</dbReference>
<dbReference type="Proteomes" id="UP000182762">
    <property type="component" value="Unassembled WGS sequence"/>
</dbReference>
<dbReference type="GeneID" id="93713171"/>
<feature type="transmembrane region" description="Helical" evidence="1">
    <location>
        <begin position="6"/>
        <end position="32"/>
    </location>
</feature>
<sequence>MKFPEWYPIALIIISSFSALSATIGGTVWAIVQMRFHFQKRNLELRKLIAETRKSELEAKRAEIEVINSGTNLRRGLYDIERSKMNLLEMQNKLSDRWDIPAGAIRSEIFLDHPANDVKALTKKLLDS</sequence>
<organism evidence="2 3">
    <name type="scientific">Priestia endophytica DSM 13796</name>
    <dbReference type="NCBI Taxonomy" id="1121089"/>
    <lineage>
        <taxon>Bacteria</taxon>
        <taxon>Bacillati</taxon>
        <taxon>Bacillota</taxon>
        <taxon>Bacilli</taxon>
        <taxon>Bacillales</taxon>
        <taxon>Bacillaceae</taxon>
        <taxon>Priestia</taxon>
    </lineage>
</organism>
<keyword evidence="3" id="KW-1185">Reference proteome</keyword>
<evidence type="ECO:0000313" key="3">
    <source>
        <dbReference type="Proteomes" id="UP000182762"/>
    </source>
</evidence>
<accession>A0A1I6BZY2</accession>
<keyword evidence="1" id="KW-1133">Transmembrane helix</keyword>
<dbReference type="RefSeq" id="WP_074842909.1">
    <property type="nucleotide sequence ID" value="NZ_FOXX01000019.1"/>
</dbReference>
<keyword evidence="1" id="KW-0812">Transmembrane</keyword>
<evidence type="ECO:0000256" key="1">
    <source>
        <dbReference type="SAM" id="Phobius"/>
    </source>
</evidence>
<comment type="caution">
    <text evidence="2">The sequence shown here is derived from an EMBL/GenBank/DDBJ whole genome shotgun (WGS) entry which is preliminary data.</text>
</comment>
<keyword evidence="1" id="KW-0472">Membrane</keyword>
<evidence type="ECO:0000313" key="2">
    <source>
        <dbReference type="EMBL" id="SFQ86464.1"/>
    </source>
</evidence>